<name>A0A1Y1N8T4_PHOPY</name>
<feature type="region of interest" description="Disordered" evidence="1">
    <location>
        <begin position="180"/>
        <end position="201"/>
    </location>
</feature>
<accession>A0A1Y1N8T4</accession>
<evidence type="ECO:0000313" key="2">
    <source>
        <dbReference type="EMBL" id="JAV93898.1"/>
    </source>
</evidence>
<reference evidence="2" key="1">
    <citation type="journal article" date="2016" name="Sci. Rep.">
        <title>Molecular characterization of firefly nuptial gifts: a multi-omics approach sheds light on postcopulatory sexual selection.</title>
        <authorList>
            <person name="Al-Wathiqui N."/>
            <person name="Fallon T.R."/>
            <person name="South A."/>
            <person name="Weng J.K."/>
            <person name="Lewis S.M."/>
        </authorList>
    </citation>
    <scope>NUCLEOTIDE SEQUENCE</scope>
</reference>
<dbReference type="AlphaFoldDB" id="A0A1Y1N8T4"/>
<sequence>MSGNDIDEEIQCGLHYRQDKKRNVKGFVVPKKSPLNVKDLWQRYQVTKNIQDLQSIKKRASIKIPPNSFRTPPKNKVGLLSRATFTRRQYFNYLATPSTFRVDEEPDPITVLKKKLRPKKCSARLVELARPRKVRVYGTWTDFWPQLSGEAIERLGGLLQTDRTLDPTFARCCFSDMDRKRKKENRKQKRKQKKTRKRRKREDVKWIKLQTSTTADLLVSFLRDSVPKDISYKQMLLSDTILEQLKERQHLKSKPLRNSKNVYQRSIYEIVDQIALWIDNVARYVDAQYTDSVEEITNKTSFETSSALDEEQEEEGSTVQRFVLPPIPSFPNSPVSNFASPFESGIEE</sequence>
<proteinExistence type="predicted"/>
<feature type="compositionally biased region" description="Basic residues" evidence="1">
    <location>
        <begin position="180"/>
        <end position="200"/>
    </location>
</feature>
<organism evidence="2">
    <name type="scientific">Photinus pyralis</name>
    <name type="common">Common eastern firefly</name>
    <name type="synonym">Lampyris pyralis</name>
    <dbReference type="NCBI Taxonomy" id="7054"/>
    <lineage>
        <taxon>Eukaryota</taxon>
        <taxon>Metazoa</taxon>
        <taxon>Ecdysozoa</taxon>
        <taxon>Arthropoda</taxon>
        <taxon>Hexapoda</taxon>
        <taxon>Insecta</taxon>
        <taxon>Pterygota</taxon>
        <taxon>Neoptera</taxon>
        <taxon>Endopterygota</taxon>
        <taxon>Coleoptera</taxon>
        <taxon>Polyphaga</taxon>
        <taxon>Elateriformia</taxon>
        <taxon>Elateroidea</taxon>
        <taxon>Lampyridae</taxon>
        <taxon>Lampyrinae</taxon>
        <taxon>Photinus</taxon>
    </lineage>
</organism>
<protein>
    <submittedName>
        <fullName evidence="2">Uncharacterized protein</fullName>
    </submittedName>
</protein>
<dbReference type="EMBL" id="GEZM01010698">
    <property type="protein sequence ID" value="JAV93898.1"/>
    <property type="molecule type" value="Transcribed_RNA"/>
</dbReference>
<evidence type="ECO:0000256" key="1">
    <source>
        <dbReference type="SAM" id="MobiDB-lite"/>
    </source>
</evidence>